<proteinExistence type="predicted"/>
<feature type="transmembrane region" description="Helical" evidence="3">
    <location>
        <begin position="331"/>
        <end position="350"/>
    </location>
</feature>
<dbReference type="Proteomes" id="UP000238220">
    <property type="component" value="Unassembled WGS sequence"/>
</dbReference>
<dbReference type="GO" id="GO:0006355">
    <property type="term" value="P:regulation of DNA-templated transcription"/>
    <property type="evidence" value="ECO:0007669"/>
    <property type="project" value="InterPro"/>
</dbReference>
<dbReference type="PROSITE" id="PS50112">
    <property type="entry name" value="PAS"/>
    <property type="match status" value="4"/>
</dbReference>
<feature type="domain" description="PAS" evidence="4">
    <location>
        <begin position="375"/>
        <end position="445"/>
    </location>
</feature>
<evidence type="ECO:0000259" key="7">
    <source>
        <dbReference type="PROSITE" id="PS50887"/>
    </source>
</evidence>
<dbReference type="Gene3D" id="3.30.450.20">
    <property type="entry name" value="PAS domain"/>
    <property type="match status" value="4"/>
</dbReference>
<comment type="caution">
    <text evidence="8">The sequence shown here is derived from an EMBL/GenBank/DDBJ whole genome shotgun (WGS) entry which is preliminary data.</text>
</comment>
<dbReference type="SMART" id="SM00091">
    <property type="entry name" value="PAS"/>
    <property type="match status" value="4"/>
</dbReference>
<dbReference type="SUPFAM" id="SSF55785">
    <property type="entry name" value="PYP-like sensor domain (PAS domain)"/>
    <property type="match status" value="4"/>
</dbReference>
<dbReference type="Pfam" id="PF13426">
    <property type="entry name" value="PAS_9"/>
    <property type="match status" value="1"/>
</dbReference>
<dbReference type="SMART" id="SM00267">
    <property type="entry name" value="GGDEF"/>
    <property type="match status" value="1"/>
</dbReference>
<dbReference type="SMART" id="SM00086">
    <property type="entry name" value="PAC"/>
    <property type="match status" value="4"/>
</dbReference>
<dbReference type="Gene3D" id="2.10.70.100">
    <property type="match status" value="1"/>
</dbReference>
<feature type="domain" description="EAL" evidence="6">
    <location>
        <begin position="1060"/>
        <end position="1314"/>
    </location>
</feature>
<dbReference type="PROSITE" id="PS50887">
    <property type="entry name" value="GGDEF"/>
    <property type="match status" value="1"/>
</dbReference>
<keyword evidence="9" id="KW-1185">Reference proteome</keyword>
<feature type="transmembrane region" description="Helical" evidence="3">
    <location>
        <begin position="12"/>
        <end position="30"/>
    </location>
</feature>
<dbReference type="EMBL" id="PSNW01000003">
    <property type="protein sequence ID" value="PPE74610.1"/>
    <property type="molecule type" value="Genomic_DNA"/>
</dbReference>
<dbReference type="InterPro" id="IPR035965">
    <property type="entry name" value="PAS-like_dom_sf"/>
</dbReference>
<dbReference type="Pfam" id="PF00989">
    <property type="entry name" value="PAS"/>
    <property type="match status" value="1"/>
</dbReference>
<dbReference type="Pfam" id="PF08447">
    <property type="entry name" value="PAS_3"/>
    <property type="match status" value="2"/>
</dbReference>
<dbReference type="SUPFAM" id="SSF55073">
    <property type="entry name" value="Nucleotide cyclase"/>
    <property type="match status" value="1"/>
</dbReference>
<dbReference type="InterPro" id="IPR043128">
    <property type="entry name" value="Rev_trsase/Diguanyl_cyclase"/>
</dbReference>
<dbReference type="Gene3D" id="3.30.70.270">
    <property type="match status" value="1"/>
</dbReference>
<dbReference type="RefSeq" id="WP_104229767.1">
    <property type="nucleotide sequence ID" value="NZ_PSNW01000003.1"/>
</dbReference>
<dbReference type="GO" id="GO:0071111">
    <property type="term" value="F:cyclic-guanylate-specific phosphodiesterase activity"/>
    <property type="evidence" value="ECO:0007669"/>
    <property type="project" value="UniProtKB-EC"/>
</dbReference>
<feature type="domain" description="PAC" evidence="5">
    <location>
        <begin position="833"/>
        <end position="885"/>
    </location>
</feature>
<dbReference type="Pfam" id="PF00990">
    <property type="entry name" value="GGDEF"/>
    <property type="match status" value="1"/>
</dbReference>
<organism evidence="8 9">
    <name type="scientific">Solimonas fluminis</name>
    <dbReference type="NCBI Taxonomy" id="2086571"/>
    <lineage>
        <taxon>Bacteria</taxon>
        <taxon>Pseudomonadati</taxon>
        <taxon>Pseudomonadota</taxon>
        <taxon>Gammaproteobacteria</taxon>
        <taxon>Nevskiales</taxon>
        <taxon>Nevskiaceae</taxon>
        <taxon>Solimonas</taxon>
    </lineage>
</organism>
<dbReference type="PROSITE" id="PS50113">
    <property type="entry name" value="PAC"/>
    <property type="match status" value="4"/>
</dbReference>
<feature type="domain" description="PAS" evidence="4">
    <location>
        <begin position="501"/>
        <end position="573"/>
    </location>
</feature>
<evidence type="ECO:0000256" key="1">
    <source>
        <dbReference type="ARBA" id="ARBA00012282"/>
    </source>
</evidence>
<evidence type="ECO:0000313" key="9">
    <source>
        <dbReference type="Proteomes" id="UP000238220"/>
    </source>
</evidence>
<evidence type="ECO:0000259" key="4">
    <source>
        <dbReference type="PROSITE" id="PS50112"/>
    </source>
</evidence>
<dbReference type="CDD" id="cd00130">
    <property type="entry name" value="PAS"/>
    <property type="match status" value="4"/>
</dbReference>
<dbReference type="PANTHER" id="PTHR44757:SF2">
    <property type="entry name" value="BIOFILM ARCHITECTURE MAINTENANCE PROTEIN MBAA"/>
    <property type="match status" value="1"/>
</dbReference>
<dbReference type="FunFam" id="3.20.20.450:FF:000001">
    <property type="entry name" value="Cyclic di-GMP phosphodiesterase yahA"/>
    <property type="match status" value="1"/>
</dbReference>
<keyword evidence="2" id="KW-0973">c-di-GMP</keyword>
<dbReference type="InterPro" id="IPR001633">
    <property type="entry name" value="EAL_dom"/>
</dbReference>
<gene>
    <name evidence="8" type="ORF">C3942_07560</name>
</gene>
<dbReference type="NCBIfam" id="TIGR00229">
    <property type="entry name" value="sensory_box"/>
    <property type="match status" value="4"/>
</dbReference>
<dbReference type="InterPro" id="IPR013655">
    <property type="entry name" value="PAS_fold_3"/>
</dbReference>
<feature type="domain" description="GGDEF" evidence="7">
    <location>
        <begin position="917"/>
        <end position="1051"/>
    </location>
</feature>
<reference evidence="8 9" key="1">
    <citation type="submission" date="2018-02" db="EMBL/GenBank/DDBJ databases">
        <title>Genome sequencing of Solimonas sp. HR-BB.</title>
        <authorList>
            <person name="Lee Y."/>
            <person name="Jeon C.O."/>
        </authorList>
    </citation>
    <scope>NUCLEOTIDE SEQUENCE [LARGE SCALE GENOMIC DNA]</scope>
    <source>
        <strain evidence="8 9">HR-BB</strain>
    </source>
</reference>
<evidence type="ECO:0000256" key="2">
    <source>
        <dbReference type="ARBA" id="ARBA00022636"/>
    </source>
</evidence>
<dbReference type="InterPro" id="IPR001610">
    <property type="entry name" value="PAC"/>
</dbReference>
<evidence type="ECO:0000259" key="6">
    <source>
        <dbReference type="PROSITE" id="PS50883"/>
    </source>
</evidence>
<dbReference type="InterPro" id="IPR013767">
    <property type="entry name" value="PAS_fold"/>
</dbReference>
<dbReference type="CDD" id="cd01949">
    <property type="entry name" value="GGDEF"/>
    <property type="match status" value="1"/>
</dbReference>
<dbReference type="NCBIfam" id="TIGR00254">
    <property type="entry name" value="GGDEF"/>
    <property type="match status" value="1"/>
</dbReference>
<feature type="domain" description="PAC" evidence="5">
    <location>
        <begin position="577"/>
        <end position="629"/>
    </location>
</feature>
<feature type="domain" description="PAS" evidence="4">
    <location>
        <begin position="656"/>
        <end position="709"/>
    </location>
</feature>
<keyword evidence="3" id="KW-0812">Transmembrane</keyword>
<dbReference type="InterPro" id="IPR035919">
    <property type="entry name" value="EAL_sf"/>
</dbReference>
<dbReference type="Gene3D" id="3.20.20.450">
    <property type="entry name" value="EAL domain"/>
    <property type="match status" value="1"/>
</dbReference>
<dbReference type="InterPro" id="IPR000700">
    <property type="entry name" value="PAS-assoc_C"/>
</dbReference>
<protein>
    <recommendedName>
        <fullName evidence="1">cyclic-guanylate-specific phosphodiesterase</fullName>
        <ecNumber evidence="1">3.1.4.52</ecNumber>
    </recommendedName>
</protein>
<keyword evidence="3" id="KW-1133">Transmembrane helix</keyword>
<dbReference type="InterPro" id="IPR000160">
    <property type="entry name" value="GGDEF_dom"/>
</dbReference>
<feature type="domain" description="PAC" evidence="5">
    <location>
        <begin position="712"/>
        <end position="763"/>
    </location>
</feature>
<dbReference type="InterPro" id="IPR000014">
    <property type="entry name" value="PAS"/>
</dbReference>
<dbReference type="CDD" id="cd01948">
    <property type="entry name" value="EAL"/>
    <property type="match status" value="1"/>
</dbReference>
<evidence type="ECO:0000259" key="5">
    <source>
        <dbReference type="PROSITE" id="PS50113"/>
    </source>
</evidence>
<feature type="transmembrane region" description="Helical" evidence="3">
    <location>
        <begin position="50"/>
        <end position="69"/>
    </location>
</feature>
<sequence length="1318" mass="145714">MPDPALAASISAAKGLLFAVVTAALLFFGFRRQAEPEAGPARSALPMPPLLASVLLLAVLVCVISAIAYREQRSLLMQDVGADLGTETQLKAERIATLYASRQMQAAGAGADPLMAELLQRWLRRPDAADRQRLRDWLASVRDRLQLREVRLHDPAGRPLLNQDGPLSGAAEETARLAAAHGRIELEDLHRDRPGDPLHLALAVPIPGGRPGQALAVLMLEDADETELFSIVARRISESRSGETYLVRSDRGRVQFLTPLRQRPQAVLERTMPGAESRVPDMLMGRHGQVQRGRDYRGVVVLAQAEPIAGTPWVLVTQVDEAEALAGLQRVAWLFGGLLLVATTLSLLLLQQQLQRGRLRTALAELRQTQALEDSEQRFREAFENASIGMMISTIEGRLLRVNAMMCRMTGYSAEELMEKGFVGITHPDDLDETRRQRDAVAAGLQVGTYEKRYLRKDGSELWVAVNPSLVRDAQGRPLYLFGAIRDVTERRRAEEAHRQSEERFELAMRGAHHGVWDWNLDDGRVYYSGGWKAMLGYGEDELDGNIATYEGLLHPEDLPRLREAVQDIRDGKARSLELDFRMRHKHGAYIHIQSQGFPVYGAGGRLQRLVGTHVNISERKAIELALRERLTLQQYISRVAGTLPGALFAFRRLQDGSYRMPYVSPPFEALFGVTAEQVANDMTAVFARVLPEDLQGLIDSIEQACSAGTPWHREMRIHAQDGKILWLEGRSMPEADPDGGVTWHGFLHDVTERKAQELQLRQAATVFTGTHEGVVITDPEGQILAVNPAFCAITGYGEPELIGQNMRLLKSGRQDAAFYAKVWDAIRSQGFWQGEMWNRRKNGEIFPEWQTISAVHDAAGKLVNYVGSFSDISRIKQSEAQLEHLAHHDALTGLPNRLVLRSKLDEALVRGRRSGHSGALLMMDLDRFKNVNDSLGHAAGDELLTFAAQRLRAALRESDLLVRQGGDEFVVLLEGLGQAEDAARVARSLIECIGQPFLLSGGHQAYVGLSIGISLFPADGDSAGDVIKHADSALYEAKAAGRGTYRFYNASLTQVAASRLELEARLRRALEREEFTLHYQPLVNLANGRLRGVEALVRWQDGEGRTVPPGEFIPLAEDTGLIVPLGEWVLRQACTQVARWRSEGFELGTLAVNLSPRQLGLPDIDDRVRAILAETGLPPQVLELEITEGALAGDTAHVQDKVSRLKALGLRIAIDDFGTGYSSLVYLKRFPVDKLKIDRAFVRDVPEDATDAEIISAIIALGTILQLEVLAEGVEKPSQLQFLLQHGCNSGQGFLFSRPVPPDQIRTMDLEPLPRAA</sequence>
<feature type="domain" description="PAS" evidence="4">
    <location>
        <begin position="760"/>
        <end position="807"/>
    </location>
</feature>
<keyword evidence="3" id="KW-0472">Membrane</keyword>
<dbReference type="InterPro" id="IPR029787">
    <property type="entry name" value="Nucleotide_cyclase"/>
</dbReference>
<dbReference type="Pfam" id="PF00563">
    <property type="entry name" value="EAL"/>
    <property type="match status" value="1"/>
</dbReference>
<dbReference type="SUPFAM" id="SSF141868">
    <property type="entry name" value="EAL domain-like"/>
    <property type="match status" value="1"/>
</dbReference>
<accession>A0A2S5TI01</accession>
<evidence type="ECO:0000313" key="8">
    <source>
        <dbReference type="EMBL" id="PPE74610.1"/>
    </source>
</evidence>
<dbReference type="PANTHER" id="PTHR44757">
    <property type="entry name" value="DIGUANYLATE CYCLASE DGCP"/>
    <property type="match status" value="1"/>
</dbReference>
<dbReference type="PROSITE" id="PS50883">
    <property type="entry name" value="EAL"/>
    <property type="match status" value="1"/>
</dbReference>
<dbReference type="EC" id="3.1.4.52" evidence="1"/>
<evidence type="ECO:0000256" key="3">
    <source>
        <dbReference type="SAM" id="Phobius"/>
    </source>
</evidence>
<name>A0A2S5TI01_9GAMM</name>
<dbReference type="InterPro" id="IPR052155">
    <property type="entry name" value="Biofilm_reg_signaling"/>
</dbReference>
<feature type="domain" description="PAC" evidence="5">
    <location>
        <begin position="448"/>
        <end position="500"/>
    </location>
</feature>
<dbReference type="SMART" id="SM00052">
    <property type="entry name" value="EAL"/>
    <property type="match status" value="1"/>
</dbReference>